<dbReference type="FunFam" id="1.25.40.10:FF:000090">
    <property type="entry name" value="Pentatricopeptide repeat-containing protein, chloroplastic"/>
    <property type="match status" value="1"/>
</dbReference>
<dbReference type="PROSITE" id="PS51375">
    <property type="entry name" value="PPR"/>
    <property type="match status" value="3"/>
</dbReference>
<name>A0A8J5HQB3_ZINOF</name>
<dbReference type="PANTHER" id="PTHR47926:SF411">
    <property type="entry name" value="PENTATRICOPEPTIDE REPEAT-CONTAINING PROTEIN"/>
    <property type="match status" value="1"/>
</dbReference>
<evidence type="ECO:0000256" key="2">
    <source>
        <dbReference type="PROSITE-ProRule" id="PRU00708"/>
    </source>
</evidence>
<accession>A0A8J5HQB3</accession>
<dbReference type="EMBL" id="JACMSC010000003">
    <property type="protein sequence ID" value="KAG6528653.1"/>
    <property type="molecule type" value="Genomic_DNA"/>
</dbReference>
<feature type="repeat" description="PPR" evidence="2">
    <location>
        <begin position="373"/>
        <end position="407"/>
    </location>
</feature>
<dbReference type="Pfam" id="PF20431">
    <property type="entry name" value="E_motif"/>
    <property type="match status" value="1"/>
</dbReference>
<dbReference type="GO" id="GO:0003723">
    <property type="term" value="F:RNA binding"/>
    <property type="evidence" value="ECO:0007669"/>
    <property type="project" value="InterPro"/>
</dbReference>
<reference evidence="4 5" key="1">
    <citation type="submission" date="2020-08" db="EMBL/GenBank/DDBJ databases">
        <title>Plant Genome Project.</title>
        <authorList>
            <person name="Zhang R.-G."/>
        </authorList>
    </citation>
    <scope>NUCLEOTIDE SEQUENCE [LARGE SCALE GENOMIC DNA]</scope>
    <source>
        <tissue evidence="4">Rhizome</tissue>
    </source>
</reference>
<feature type="repeat" description="PPR" evidence="2">
    <location>
        <begin position="408"/>
        <end position="442"/>
    </location>
</feature>
<dbReference type="InterPro" id="IPR011990">
    <property type="entry name" value="TPR-like_helical_dom_sf"/>
</dbReference>
<dbReference type="Pfam" id="PF01535">
    <property type="entry name" value="PPR"/>
    <property type="match status" value="1"/>
</dbReference>
<dbReference type="InterPro" id="IPR002885">
    <property type="entry name" value="PPR_rpt"/>
</dbReference>
<dbReference type="Gene3D" id="1.25.40.10">
    <property type="entry name" value="Tetratricopeptide repeat domain"/>
    <property type="match status" value="3"/>
</dbReference>
<sequence>MHYEINSCGDSVCPIVVRSSDEYLRFGSGVRRAEEIFPRAGFRLDQKSWILNGDLPRPTSPHQYRRRTGSAAGGEQIPCRRSVAMFTTLHKFPFPSWVSNNRLIQRHPRLLCLEARLSLRRLRAILAFAIVSGLFRIPFVSSRLLLHASSFDLHFAFEIFRRMPSPNLFSWNTVIRAASVCENQQTSVAFSLYAEMLLRGKLPDKYTLPFLLKACRSRSDLNYGRLLHCHALTLGLSDDIYLQTALVTMYLSCGQFDLARYVFDDIPQKDVVLWTAVISGLVDNGCHEEALKVFNQMRMFDHKVCPNEVTVVSAMSAFVGLGSLELVKSLHAYAEKIGLEINVFFQNSLIAGYAKCGSVACAVQVFDRMGVKDLHSWTAMITALGSHGLGREAVEVYSTMCKMNVLPDSTTFIAVLSACSHSGLVDEGIDIFESMERFDVVPEPKHYGCVVDLLSRAGHLAQALEFVSRMPVRPTLAILGALLSACRVQNNLELGELVAMKIKELYQYKGGANVLLSNIYADQQQWQEVVSTREVARKEAEKPPAQSWI</sequence>
<evidence type="ECO:0000313" key="4">
    <source>
        <dbReference type="EMBL" id="KAG6528653.1"/>
    </source>
</evidence>
<dbReference type="InterPro" id="IPR046960">
    <property type="entry name" value="PPR_At4g14850-like_plant"/>
</dbReference>
<feature type="repeat" description="PPR" evidence="2">
    <location>
        <begin position="270"/>
        <end position="304"/>
    </location>
</feature>
<dbReference type="AlphaFoldDB" id="A0A8J5HQB3"/>
<comment type="caution">
    <text evidence="4">The sequence shown here is derived from an EMBL/GenBank/DDBJ whole genome shotgun (WGS) entry which is preliminary data.</text>
</comment>
<organism evidence="4 5">
    <name type="scientific">Zingiber officinale</name>
    <name type="common">Ginger</name>
    <name type="synonym">Amomum zingiber</name>
    <dbReference type="NCBI Taxonomy" id="94328"/>
    <lineage>
        <taxon>Eukaryota</taxon>
        <taxon>Viridiplantae</taxon>
        <taxon>Streptophyta</taxon>
        <taxon>Embryophyta</taxon>
        <taxon>Tracheophyta</taxon>
        <taxon>Spermatophyta</taxon>
        <taxon>Magnoliopsida</taxon>
        <taxon>Liliopsida</taxon>
        <taxon>Zingiberales</taxon>
        <taxon>Zingiberaceae</taxon>
        <taxon>Zingiber</taxon>
    </lineage>
</organism>
<dbReference type="FunFam" id="1.25.40.10:FF:000427">
    <property type="entry name" value="Pentatricopeptide repeat-containing protein chloroplastic"/>
    <property type="match status" value="1"/>
</dbReference>
<keyword evidence="5" id="KW-1185">Reference proteome</keyword>
<evidence type="ECO:0000313" key="5">
    <source>
        <dbReference type="Proteomes" id="UP000734854"/>
    </source>
</evidence>
<protein>
    <recommendedName>
        <fullName evidence="6">Pentatricopeptide repeat-containing protein</fullName>
    </recommendedName>
</protein>
<dbReference type="Pfam" id="PF13041">
    <property type="entry name" value="PPR_2"/>
    <property type="match status" value="3"/>
</dbReference>
<keyword evidence="1" id="KW-0677">Repeat</keyword>
<proteinExistence type="predicted"/>
<dbReference type="Proteomes" id="UP000734854">
    <property type="component" value="Unassembled WGS sequence"/>
</dbReference>
<evidence type="ECO:0000256" key="1">
    <source>
        <dbReference type="ARBA" id="ARBA00022737"/>
    </source>
</evidence>
<dbReference type="NCBIfam" id="TIGR00756">
    <property type="entry name" value="PPR"/>
    <property type="match status" value="4"/>
</dbReference>
<dbReference type="InterPro" id="IPR046848">
    <property type="entry name" value="E_motif"/>
</dbReference>
<evidence type="ECO:0008006" key="6">
    <source>
        <dbReference type="Google" id="ProtNLM"/>
    </source>
</evidence>
<evidence type="ECO:0000256" key="3">
    <source>
        <dbReference type="SAM" id="MobiDB-lite"/>
    </source>
</evidence>
<feature type="region of interest" description="Disordered" evidence="3">
    <location>
        <begin position="53"/>
        <end position="74"/>
    </location>
</feature>
<dbReference type="GO" id="GO:0009451">
    <property type="term" value="P:RNA modification"/>
    <property type="evidence" value="ECO:0007669"/>
    <property type="project" value="InterPro"/>
</dbReference>
<dbReference type="PANTHER" id="PTHR47926">
    <property type="entry name" value="PENTATRICOPEPTIDE REPEAT-CONTAINING PROTEIN"/>
    <property type="match status" value="1"/>
</dbReference>
<gene>
    <name evidence="4" type="ORF">ZIOFF_010837</name>
</gene>